<dbReference type="Pfam" id="PF05569">
    <property type="entry name" value="Peptidase_M56"/>
    <property type="match status" value="1"/>
</dbReference>
<dbReference type="RefSeq" id="WP_204658374.1">
    <property type="nucleotide sequence ID" value="NZ_CP056775.1"/>
</dbReference>
<evidence type="ECO:0000313" key="6">
    <source>
        <dbReference type="Proteomes" id="UP000612680"/>
    </source>
</evidence>
<accession>A0ABX7ICS8</accession>
<evidence type="ECO:0000259" key="4">
    <source>
        <dbReference type="Pfam" id="PF05569"/>
    </source>
</evidence>
<feature type="transmembrane region" description="Helical" evidence="3">
    <location>
        <begin position="221"/>
        <end position="243"/>
    </location>
</feature>
<dbReference type="PROSITE" id="PS51257">
    <property type="entry name" value="PROKAR_LIPOPROTEIN"/>
    <property type="match status" value="1"/>
</dbReference>
<feature type="transmembrane region" description="Helical" evidence="3">
    <location>
        <begin position="20"/>
        <end position="41"/>
    </location>
</feature>
<dbReference type="PANTHER" id="PTHR34978">
    <property type="entry name" value="POSSIBLE SENSOR-TRANSDUCER PROTEIN BLAR"/>
    <property type="match status" value="1"/>
</dbReference>
<dbReference type="CDD" id="cd07341">
    <property type="entry name" value="M56_BlaR1_MecR1_like"/>
    <property type="match status" value="1"/>
</dbReference>
<feature type="transmembrane region" description="Helical" evidence="3">
    <location>
        <begin position="181"/>
        <end position="201"/>
    </location>
</feature>
<name>A0ABX7ICS8_9BACT</name>
<feature type="transmembrane region" description="Helical" evidence="3">
    <location>
        <begin position="317"/>
        <end position="336"/>
    </location>
</feature>
<keyword evidence="5" id="KW-0378">Hydrolase</keyword>
<dbReference type="Gene3D" id="1.10.287.1490">
    <property type="match status" value="1"/>
</dbReference>
<feature type="coiled-coil region" evidence="1">
    <location>
        <begin position="395"/>
        <end position="544"/>
    </location>
</feature>
<keyword evidence="3" id="KW-0472">Membrane</keyword>
<dbReference type="GO" id="GO:0008237">
    <property type="term" value="F:metallopeptidase activity"/>
    <property type="evidence" value="ECO:0007669"/>
    <property type="project" value="UniProtKB-KW"/>
</dbReference>
<proteinExistence type="predicted"/>
<feature type="transmembrane region" description="Helical" evidence="3">
    <location>
        <begin position="106"/>
        <end position="131"/>
    </location>
</feature>
<feature type="region of interest" description="Disordered" evidence="2">
    <location>
        <begin position="549"/>
        <end position="600"/>
    </location>
</feature>
<keyword evidence="1" id="KW-0175">Coiled coil</keyword>
<organism evidence="5 6">
    <name type="scientific">Dyadobacter sandarakinus</name>
    <dbReference type="NCBI Taxonomy" id="2747268"/>
    <lineage>
        <taxon>Bacteria</taxon>
        <taxon>Pseudomonadati</taxon>
        <taxon>Bacteroidota</taxon>
        <taxon>Cytophagia</taxon>
        <taxon>Cytophagales</taxon>
        <taxon>Spirosomataceae</taxon>
        <taxon>Dyadobacter</taxon>
    </lineage>
</organism>
<evidence type="ECO:0000256" key="3">
    <source>
        <dbReference type="SAM" id="Phobius"/>
    </source>
</evidence>
<feature type="transmembrane region" description="Helical" evidence="3">
    <location>
        <begin position="53"/>
        <end position="71"/>
    </location>
</feature>
<evidence type="ECO:0000256" key="2">
    <source>
        <dbReference type="SAM" id="MobiDB-lite"/>
    </source>
</evidence>
<keyword evidence="3" id="KW-0812">Transmembrane</keyword>
<protein>
    <submittedName>
        <fullName evidence="5">M48 family metalloprotease</fullName>
    </submittedName>
</protein>
<keyword evidence="5" id="KW-0482">Metalloprotease</keyword>
<evidence type="ECO:0000313" key="5">
    <source>
        <dbReference type="EMBL" id="QRR02928.1"/>
    </source>
</evidence>
<dbReference type="InterPro" id="IPR052173">
    <property type="entry name" value="Beta-lactam_resp_regulator"/>
</dbReference>
<dbReference type="EMBL" id="CP056775">
    <property type="protein sequence ID" value="QRR02928.1"/>
    <property type="molecule type" value="Genomic_DNA"/>
</dbReference>
<dbReference type="PANTHER" id="PTHR34978:SF3">
    <property type="entry name" value="SLR0241 PROTEIN"/>
    <property type="match status" value="1"/>
</dbReference>
<feature type="domain" description="Peptidase M56" evidence="4">
    <location>
        <begin position="92"/>
        <end position="277"/>
    </location>
</feature>
<dbReference type="InterPro" id="IPR008756">
    <property type="entry name" value="Peptidase_M56"/>
</dbReference>
<feature type="compositionally biased region" description="Pro residues" evidence="2">
    <location>
        <begin position="575"/>
        <end position="600"/>
    </location>
</feature>
<dbReference type="Proteomes" id="UP000612680">
    <property type="component" value="Chromosome"/>
</dbReference>
<keyword evidence="3" id="KW-1133">Transmembrane helix</keyword>
<evidence type="ECO:0000256" key="1">
    <source>
        <dbReference type="SAM" id="Coils"/>
    </source>
</evidence>
<gene>
    <name evidence="5" type="ORF">HWI92_19450</name>
</gene>
<feature type="compositionally biased region" description="Basic residues" evidence="2">
    <location>
        <begin position="344"/>
        <end position="359"/>
    </location>
</feature>
<sequence length="600" mass="67313">MKATLNLFNDATLAAFGWTLVHSLWQGAILALIACAAFYFFKHRTAQTRYLTGVLLLAAQLTASVITFLYYQSKTVTISGLKPAVLQQPAVALSQLELSMAFKMQLWLTLHLHELVICWIIGAGLLLLRFMGGWIFTERLRTRAHVVADREWRTRFGVIAARMNIKQSVDFKESNRVTAPVVIGTFSPVVLVPFGFLTGFPPAQLEAILAHELAHIQRNDYLVNVLQSLVEVIFFFHPGIWWLSERIRAEREHCCDDIALRVCGDKMSLAYALLKVADWQTTTGMAMAFASRKPLLLNRIHRLLGLSAKSQRFAPSLSATILTVAIATMVSAYAFAQQTDKPVPKKTAKHHTAARKSKAAHQNVDPAIEIEEPEMNIQIEETENMELMIDPGMENDSINKKIAEINQKMQTMEAEMRPYQSRMDELNLEMEKQRFEMERAQRQLEQIEWKKERIMDVRSGLMEQRSEILDHAQEQEVSKDKETEVEKQVAELEQKIKAQEQAVTDLNTQIAAAQKAVSTAEEPIQKSEAELQEISAKLDELGRNAGLESLGLARVGVPAPRPPKPPRAARIHGAPAPPPPPAKVVRPKSPPTPPLAPARK</sequence>
<keyword evidence="6" id="KW-1185">Reference proteome</keyword>
<reference evidence="5 6" key="1">
    <citation type="submission" date="2020-06" db="EMBL/GenBank/DDBJ databases">
        <title>Dyadobacter sandarakinus sp. nov., isolated from the soil of the Arctic Yellow River Station.</title>
        <authorList>
            <person name="Zhang Y."/>
            <person name="Peng F."/>
        </authorList>
    </citation>
    <scope>NUCLEOTIDE SEQUENCE [LARGE SCALE GENOMIC DNA]</scope>
    <source>
        <strain evidence="5 6">Q3-56</strain>
    </source>
</reference>
<feature type="region of interest" description="Disordered" evidence="2">
    <location>
        <begin position="343"/>
        <end position="363"/>
    </location>
</feature>
<dbReference type="Gene3D" id="3.30.2010.10">
    <property type="entry name" value="Metalloproteases ('zincins'), catalytic domain"/>
    <property type="match status" value="1"/>
</dbReference>
<keyword evidence="5" id="KW-0645">Protease</keyword>